<dbReference type="Proteomes" id="UP000634919">
    <property type="component" value="Unassembled WGS sequence"/>
</dbReference>
<dbReference type="InterPro" id="IPR020904">
    <property type="entry name" value="Sc_DH/Rdtase_CS"/>
</dbReference>
<dbReference type="PANTHER" id="PTHR44196:SF1">
    <property type="entry name" value="DEHYDROGENASE_REDUCTASE SDR FAMILY MEMBER 7B"/>
    <property type="match status" value="1"/>
</dbReference>
<accession>A0ABR8SAN0</accession>
<reference evidence="5 6" key="1">
    <citation type="submission" date="2020-08" db="EMBL/GenBank/DDBJ databases">
        <title>A Genomic Blueprint of the Chicken Gut Microbiome.</title>
        <authorList>
            <person name="Gilroy R."/>
            <person name="Ravi A."/>
            <person name="Getino M."/>
            <person name="Pursley I."/>
            <person name="Horton D.L."/>
            <person name="Alikhan N.-F."/>
            <person name="Baker D."/>
            <person name="Gharbi K."/>
            <person name="Hall N."/>
            <person name="Watson M."/>
            <person name="Adriaenssens E.M."/>
            <person name="Foster-Nyarko E."/>
            <person name="Jarju S."/>
            <person name="Secka A."/>
            <person name="Antonio M."/>
            <person name="Oren A."/>
            <person name="Chaudhuri R."/>
            <person name="La Ragione R.M."/>
            <person name="Hildebrand F."/>
            <person name="Pallen M.J."/>
        </authorList>
    </citation>
    <scope>NUCLEOTIDE SEQUENCE [LARGE SCALE GENOMIC DNA]</scope>
    <source>
        <strain evidence="5 6">Sa2CVA6</strain>
    </source>
</reference>
<dbReference type="InterPro" id="IPR057326">
    <property type="entry name" value="KR_dom"/>
</dbReference>
<dbReference type="PRINTS" id="PR00080">
    <property type="entry name" value="SDRFAMILY"/>
</dbReference>
<keyword evidence="2" id="KW-0560">Oxidoreductase</keyword>
<dbReference type="PROSITE" id="PS00061">
    <property type="entry name" value="ADH_SHORT"/>
    <property type="match status" value="1"/>
</dbReference>
<comment type="caution">
    <text evidence="5">The sequence shown here is derived from an EMBL/GenBank/DDBJ whole genome shotgun (WGS) entry which is preliminary data.</text>
</comment>
<dbReference type="EMBL" id="JACSQK010000004">
    <property type="protein sequence ID" value="MBD7960533.1"/>
    <property type="molecule type" value="Genomic_DNA"/>
</dbReference>
<sequence>MPRIIITGASDGIGAEMARQLAHTHHEQLQLVLAARDAAKLQAVALECRAAKAQVLVVRTDVADQAQCRALIAQTVQAFGGIDCLINNAGISAHAMLADVSAEHLQWYEQLMRVNLWGSVWCTHAALPHLQASRGRIVAVSSLAGLVGVPARTAYSASKFAMVGFFEALRAELKPSGVSVTLAYPGVVDTRIRYHGYNAQGQAAGVSGLKEDNAMPVSECAHLIIRAMHARQREVVMTTKGKLGRWIKLIAPGWVENMALAAVKQDSRPH</sequence>
<evidence type="ECO:0000256" key="1">
    <source>
        <dbReference type="ARBA" id="ARBA00006484"/>
    </source>
</evidence>
<evidence type="ECO:0000256" key="2">
    <source>
        <dbReference type="ARBA" id="ARBA00023002"/>
    </source>
</evidence>
<dbReference type="SMART" id="SM00822">
    <property type="entry name" value="PKS_KR"/>
    <property type="match status" value="1"/>
</dbReference>
<evidence type="ECO:0000313" key="6">
    <source>
        <dbReference type="Proteomes" id="UP000634919"/>
    </source>
</evidence>
<gene>
    <name evidence="5" type="ORF">H9646_08540</name>
</gene>
<comment type="similarity">
    <text evidence="1 3">Belongs to the short-chain dehydrogenases/reductases (SDR) family.</text>
</comment>
<dbReference type="InterPro" id="IPR036291">
    <property type="entry name" value="NAD(P)-bd_dom_sf"/>
</dbReference>
<evidence type="ECO:0000256" key="3">
    <source>
        <dbReference type="RuleBase" id="RU000363"/>
    </source>
</evidence>
<feature type="domain" description="Ketoreductase" evidence="4">
    <location>
        <begin position="2"/>
        <end position="190"/>
    </location>
</feature>
<dbReference type="RefSeq" id="WP_191722943.1">
    <property type="nucleotide sequence ID" value="NZ_JACSQK010000004.1"/>
</dbReference>
<dbReference type="PRINTS" id="PR00081">
    <property type="entry name" value="GDHRDH"/>
</dbReference>
<evidence type="ECO:0000313" key="5">
    <source>
        <dbReference type="EMBL" id="MBD7960533.1"/>
    </source>
</evidence>
<dbReference type="PANTHER" id="PTHR44196">
    <property type="entry name" value="DEHYDROGENASE/REDUCTASE SDR FAMILY MEMBER 7B"/>
    <property type="match status" value="1"/>
</dbReference>
<dbReference type="NCBIfam" id="NF004825">
    <property type="entry name" value="PRK06181.1"/>
    <property type="match status" value="1"/>
</dbReference>
<name>A0ABR8SAN0_9BURK</name>
<dbReference type="Gene3D" id="3.40.50.720">
    <property type="entry name" value="NAD(P)-binding Rossmann-like Domain"/>
    <property type="match status" value="1"/>
</dbReference>
<dbReference type="SUPFAM" id="SSF51735">
    <property type="entry name" value="NAD(P)-binding Rossmann-fold domains"/>
    <property type="match status" value="1"/>
</dbReference>
<dbReference type="InterPro" id="IPR002347">
    <property type="entry name" value="SDR_fam"/>
</dbReference>
<dbReference type="Pfam" id="PF00106">
    <property type="entry name" value="adh_short"/>
    <property type="match status" value="1"/>
</dbReference>
<protein>
    <submittedName>
        <fullName evidence="5">SDR family oxidoreductase</fullName>
    </submittedName>
</protein>
<proteinExistence type="inferred from homology"/>
<organism evidence="5 6">
    <name type="scientific">Comamonas avium</name>
    <dbReference type="NCBI Taxonomy" id="2762231"/>
    <lineage>
        <taxon>Bacteria</taxon>
        <taxon>Pseudomonadati</taxon>
        <taxon>Pseudomonadota</taxon>
        <taxon>Betaproteobacteria</taxon>
        <taxon>Burkholderiales</taxon>
        <taxon>Comamonadaceae</taxon>
        <taxon>Comamonas</taxon>
    </lineage>
</organism>
<evidence type="ECO:0000259" key="4">
    <source>
        <dbReference type="SMART" id="SM00822"/>
    </source>
</evidence>
<keyword evidence="6" id="KW-1185">Reference proteome</keyword>